<feature type="transmembrane region" description="Helical" evidence="6">
    <location>
        <begin position="55"/>
        <end position="73"/>
    </location>
</feature>
<evidence type="ECO:0000313" key="8">
    <source>
        <dbReference type="Proteomes" id="UP000000483"/>
    </source>
</evidence>
<name>F2NEV6_DESAR</name>
<dbReference type="Proteomes" id="UP000000483">
    <property type="component" value="Chromosome"/>
</dbReference>
<dbReference type="PANTHER" id="PTHR43243:SF4">
    <property type="entry name" value="CATIONIC AMINO ACID TRANSPORTER 4"/>
    <property type="match status" value="1"/>
</dbReference>
<dbReference type="PIRSF" id="PIRSF006060">
    <property type="entry name" value="AA_transporter"/>
    <property type="match status" value="1"/>
</dbReference>
<keyword evidence="4 6" id="KW-1133">Transmembrane helix</keyword>
<proteinExistence type="predicted"/>
<reference evidence="7 8" key="1">
    <citation type="journal article" date="2011" name="Stand. Genomic Sci.">
        <title>Complete genome sequence of the acetate-degrading sulfate reducer Desulfobacca acetoxidans type strain (ASRB2).</title>
        <authorList>
            <person name="Goker M."/>
            <person name="Teshima H."/>
            <person name="Lapidus A."/>
            <person name="Nolan M."/>
            <person name="Lucas S."/>
            <person name="Hammon N."/>
            <person name="Deshpande S."/>
            <person name="Cheng J.F."/>
            <person name="Tapia R."/>
            <person name="Han C."/>
            <person name="Goodwin L."/>
            <person name="Pitluck S."/>
            <person name="Huntemann M."/>
            <person name="Liolios K."/>
            <person name="Ivanova N."/>
            <person name="Pagani I."/>
            <person name="Mavromatis K."/>
            <person name="Ovchinikova G."/>
            <person name="Pati A."/>
            <person name="Chen A."/>
            <person name="Palaniappan K."/>
            <person name="Land M."/>
            <person name="Hauser L."/>
            <person name="Brambilla E.M."/>
            <person name="Rohde M."/>
            <person name="Spring S."/>
            <person name="Detter J.C."/>
            <person name="Woyke T."/>
            <person name="Bristow J."/>
            <person name="Eisen J.A."/>
            <person name="Markowitz V."/>
            <person name="Hugenholtz P."/>
            <person name="Kyrpides N.C."/>
            <person name="Klenk H.P."/>
        </authorList>
    </citation>
    <scope>NUCLEOTIDE SEQUENCE [LARGE SCALE GENOMIC DNA]</scope>
    <source>
        <strain evidence="8">ATCC 700848 / DSM 11109 / ASRB2</strain>
    </source>
</reference>
<keyword evidence="5 6" id="KW-0472">Membrane</keyword>
<organism evidence="7 8">
    <name type="scientific">Desulfobacca acetoxidans (strain ATCC 700848 / DSM 11109 / ASRB2)</name>
    <dbReference type="NCBI Taxonomy" id="880072"/>
    <lineage>
        <taxon>Bacteria</taxon>
        <taxon>Pseudomonadati</taxon>
        <taxon>Thermodesulfobacteriota</taxon>
        <taxon>Desulfobaccia</taxon>
        <taxon>Desulfobaccales</taxon>
        <taxon>Desulfobaccaceae</taxon>
        <taxon>Desulfobacca</taxon>
    </lineage>
</organism>
<feature type="transmembrane region" description="Helical" evidence="6">
    <location>
        <begin position="398"/>
        <end position="416"/>
    </location>
</feature>
<dbReference type="HOGENOM" id="CLU_007946_15_7_7"/>
<evidence type="ECO:0000256" key="4">
    <source>
        <dbReference type="ARBA" id="ARBA00022989"/>
    </source>
</evidence>
<feature type="transmembrane region" description="Helical" evidence="6">
    <location>
        <begin position="218"/>
        <end position="244"/>
    </location>
</feature>
<evidence type="ECO:0000256" key="5">
    <source>
        <dbReference type="ARBA" id="ARBA00023136"/>
    </source>
</evidence>
<reference evidence="8" key="2">
    <citation type="submission" date="2011-03" db="EMBL/GenBank/DDBJ databases">
        <title>The complete genome of Desulfobacca acetoxidans DSM 11109.</title>
        <authorList>
            <consortium name="US DOE Joint Genome Institute (JGI-PGF)"/>
            <person name="Lucas S."/>
            <person name="Copeland A."/>
            <person name="Lapidus A."/>
            <person name="Bruce D."/>
            <person name="Goodwin L."/>
            <person name="Pitluck S."/>
            <person name="Peters L."/>
            <person name="Kyrpides N."/>
            <person name="Mavromatis K."/>
            <person name="Ivanova N."/>
            <person name="Ovchinnikova G."/>
            <person name="Teshima H."/>
            <person name="Detter J.C."/>
            <person name="Han C."/>
            <person name="Land M."/>
            <person name="Hauser L."/>
            <person name="Markowitz V."/>
            <person name="Cheng J.-F."/>
            <person name="Hugenholtz P."/>
            <person name="Woyke T."/>
            <person name="Wu D."/>
            <person name="Spring S."/>
            <person name="Schueler E."/>
            <person name="Brambilla E."/>
            <person name="Klenk H.-P."/>
            <person name="Eisen J.A."/>
        </authorList>
    </citation>
    <scope>NUCLEOTIDE SEQUENCE [LARGE SCALE GENOMIC DNA]</scope>
    <source>
        <strain evidence="8">ATCC 700848 / DSM 11109 / ASRB2</strain>
    </source>
</reference>
<dbReference type="Gene3D" id="1.20.1740.10">
    <property type="entry name" value="Amino acid/polyamine transporter I"/>
    <property type="match status" value="1"/>
</dbReference>
<dbReference type="KEGG" id="dao:Desac_0408"/>
<dbReference type="STRING" id="880072.Desac_0408"/>
<evidence type="ECO:0000256" key="2">
    <source>
        <dbReference type="ARBA" id="ARBA00022448"/>
    </source>
</evidence>
<sequence>MAQIIGAGIFVIVGVGVKIAGPGIVLSFAISGSAAMLAALCYAEMAAMHPAAGGAYSYAHAIFGEICAWIIGWDLILEYGMGAATAAVGWSYYFQELLKGLNVVLPAWAAGGALSRADGLINLPAALIVLLLAALLILRTRTNALVARSLVFLKVGILLVVVMVGIFYVRPEHLTPLVPKGSFSLIQGASLVFFAYLGFDVVAITAEEARRPQRDIPVGIIGSLIICTFIYIAVTLVLVGMAPYQEIDAAAPFAVIFKQVGLDWVAALVALGALGGITSVLYILLLAQPRVLFAMGRDGLLPSWTTKLHSGFQTPHVTTLACGLMVAALAAFTPIEKLAFLCNIGTLFAFFVVCLGVFIMRWTRPAAPRPFRIPGGRLVSSLGALTSLSLMFSMPLDSWLRLFLWLLLGLFLYWFAGFRRRRQGD</sequence>
<gene>
    <name evidence="7" type="ordered locus">Desac_0408</name>
</gene>
<dbReference type="Pfam" id="PF13520">
    <property type="entry name" value="AA_permease_2"/>
    <property type="match status" value="1"/>
</dbReference>
<dbReference type="eggNOG" id="COG0531">
    <property type="taxonomic scope" value="Bacteria"/>
</dbReference>
<feature type="transmembrane region" description="Helical" evidence="6">
    <location>
        <begin position="181"/>
        <end position="206"/>
    </location>
</feature>
<protein>
    <submittedName>
        <fullName evidence="7">Amino acid permease-associated region</fullName>
    </submittedName>
</protein>
<comment type="subcellular location">
    <subcellularLocation>
        <location evidence="1">Membrane</location>
        <topology evidence="1">Multi-pass membrane protein</topology>
    </subcellularLocation>
</comment>
<evidence type="ECO:0000256" key="3">
    <source>
        <dbReference type="ARBA" id="ARBA00022692"/>
    </source>
</evidence>
<dbReference type="GO" id="GO:0015171">
    <property type="term" value="F:amino acid transmembrane transporter activity"/>
    <property type="evidence" value="ECO:0007669"/>
    <property type="project" value="TreeGrafter"/>
</dbReference>
<dbReference type="PANTHER" id="PTHR43243">
    <property type="entry name" value="INNER MEMBRANE TRANSPORTER YGJI-RELATED"/>
    <property type="match status" value="1"/>
</dbReference>
<keyword evidence="2" id="KW-0813">Transport</keyword>
<evidence type="ECO:0000256" key="6">
    <source>
        <dbReference type="SAM" id="Phobius"/>
    </source>
</evidence>
<dbReference type="AlphaFoldDB" id="F2NEV6"/>
<evidence type="ECO:0000313" key="7">
    <source>
        <dbReference type="EMBL" id="AEB08296.1"/>
    </source>
</evidence>
<accession>F2NEV6</accession>
<feature type="transmembrane region" description="Helical" evidence="6">
    <location>
        <begin position="120"/>
        <end position="138"/>
    </location>
</feature>
<dbReference type="EMBL" id="CP002629">
    <property type="protein sequence ID" value="AEB08296.1"/>
    <property type="molecule type" value="Genomic_DNA"/>
</dbReference>
<keyword evidence="8" id="KW-1185">Reference proteome</keyword>
<keyword evidence="3 6" id="KW-0812">Transmembrane</keyword>
<feature type="transmembrane region" description="Helical" evidence="6">
    <location>
        <begin position="338"/>
        <end position="359"/>
    </location>
</feature>
<feature type="transmembrane region" description="Helical" evidence="6">
    <location>
        <begin position="150"/>
        <end position="169"/>
    </location>
</feature>
<dbReference type="InterPro" id="IPR002293">
    <property type="entry name" value="AA/rel_permease1"/>
</dbReference>
<evidence type="ECO:0000256" key="1">
    <source>
        <dbReference type="ARBA" id="ARBA00004141"/>
    </source>
</evidence>
<dbReference type="GO" id="GO:0016020">
    <property type="term" value="C:membrane"/>
    <property type="evidence" value="ECO:0007669"/>
    <property type="project" value="UniProtKB-SubCell"/>
</dbReference>
<feature type="transmembrane region" description="Helical" evidence="6">
    <location>
        <begin position="264"/>
        <end position="287"/>
    </location>
</feature>